<dbReference type="Pfam" id="PF04298">
    <property type="entry name" value="Zn_peptidase_2"/>
    <property type="match status" value="1"/>
</dbReference>
<name>A0A3B0W2D5_9ZZZZ</name>
<dbReference type="PANTHER" id="PTHR36434:SF1">
    <property type="entry name" value="MEMBRANE PROTEASE YUGP-RELATED"/>
    <property type="match status" value="1"/>
</dbReference>
<feature type="transmembrane region" description="Helical" evidence="1">
    <location>
        <begin position="204"/>
        <end position="223"/>
    </location>
</feature>
<keyword evidence="1" id="KW-0812">Transmembrane</keyword>
<proteinExistence type="predicted"/>
<evidence type="ECO:0000313" key="2">
    <source>
        <dbReference type="EMBL" id="VAW50048.1"/>
    </source>
</evidence>
<evidence type="ECO:0000256" key="1">
    <source>
        <dbReference type="SAM" id="Phobius"/>
    </source>
</evidence>
<keyword evidence="1" id="KW-0472">Membrane</keyword>
<reference evidence="2" key="1">
    <citation type="submission" date="2018-06" db="EMBL/GenBank/DDBJ databases">
        <authorList>
            <person name="Zhirakovskaya E."/>
        </authorList>
    </citation>
    <scope>NUCLEOTIDE SEQUENCE</scope>
</reference>
<organism evidence="2">
    <name type="scientific">hydrothermal vent metagenome</name>
    <dbReference type="NCBI Taxonomy" id="652676"/>
    <lineage>
        <taxon>unclassified sequences</taxon>
        <taxon>metagenomes</taxon>
        <taxon>ecological metagenomes</taxon>
    </lineage>
</organism>
<dbReference type="PANTHER" id="PTHR36434">
    <property type="entry name" value="MEMBRANE PROTEASE YUGP-RELATED"/>
    <property type="match status" value="1"/>
</dbReference>
<feature type="transmembrane region" description="Helical" evidence="1">
    <location>
        <begin position="117"/>
        <end position="137"/>
    </location>
</feature>
<feature type="transmembrane region" description="Helical" evidence="1">
    <location>
        <begin position="144"/>
        <end position="165"/>
    </location>
</feature>
<accession>A0A3B0W2D5</accession>
<dbReference type="AlphaFoldDB" id="A0A3B0W2D5"/>
<dbReference type="InterPro" id="IPR007395">
    <property type="entry name" value="Zn_peptidase_2"/>
</dbReference>
<protein>
    <submittedName>
        <fullName evidence="2">Probable metal-dependent peptidase</fullName>
    </submittedName>
</protein>
<keyword evidence="1" id="KW-1133">Transmembrane helix</keyword>
<sequence>MLFVILTIFGLIVIFGPQLWAKRTFKKYSAELSDIPGTGGELARHLIERYKLTGVLVEETDHGDHYDPEAKTVRLSPANFNGKSLTAVAVAAHEVGHAIQDKQNSPLLENRSKWLELAQLTDKLASLVMVVMPFLALFSKSPMLTGLIILLAVGSMLVTTIVHLITLPVELDASFKKALPILKQGEYIQPEQERAVKSILTAAAYTYVAASLASMLNLARWFAIFRR</sequence>
<dbReference type="EMBL" id="UOFB01000428">
    <property type="protein sequence ID" value="VAW50048.1"/>
    <property type="molecule type" value="Genomic_DNA"/>
</dbReference>
<gene>
    <name evidence="2" type="ORF">MNBD_GAMMA04-489</name>
</gene>